<protein>
    <submittedName>
        <fullName evidence="1">Uncharacterized protein</fullName>
    </submittedName>
</protein>
<keyword evidence="2" id="KW-1185">Reference proteome</keyword>
<sequence>MPEPDPQKLLGEAMNRYRLEIMDNISEARLSGMPLPAQLRVVGAAVMDRTDLAGFRLGLKLLRCSREVTISR</sequence>
<accession>U5NML2</accession>
<proteinExistence type="predicted"/>
<dbReference type="Proteomes" id="UP000002703">
    <property type="component" value="Plasmid C"/>
</dbReference>
<dbReference type="AlphaFoldDB" id="U5NML2"/>
<keyword evidence="1" id="KW-0614">Plasmid</keyword>
<evidence type="ECO:0000313" key="1">
    <source>
        <dbReference type="EMBL" id="AGY32492.1"/>
    </source>
</evidence>
<organism evidence="1 2">
    <name type="scientific">Cereibacter sphaeroides (strain ATCC 17023 / DSM 158 / JCM 6121 / CCUG 31486 / LMG 2827 / NBRC 12203 / NCIMB 8253 / ATH 2.4.1.)</name>
    <name type="common">Rhodobacter sphaeroides</name>
    <dbReference type="NCBI Taxonomy" id="272943"/>
    <lineage>
        <taxon>Bacteria</taxon>
        <taxon>Pseudomonadati</taxon>
        <taxon>Pseudomonadota</taxon>
        <taxon>Alphaproteobacteria</taxon>
        <taxon>Rhodobacterales</taxon>
        <taxon>Paracoccaceae</taxon>
        <taxon>Cereibacter</taxon>
    </lineage>
</organism>
<evidence type="ECO:0000313" key="2">
    <source>
        <dbReference type="Proteomes" id="UP000002703"/>
    </source>
</evidence>
<dbReference type="EMBL" id="CP000146">
    <property type="protein sequence ID" value="AGY32492.1"/>
    <property type="molecule type" value="Genomic_DNA"/>
</dbReference>
<dbReference type="RefSeq" id="WP_017140498.1">
    <property type="nucleotide sequence ID" value="NC_007489.1"/>
</dbReference>
<geneLocation type="plasmid" evidence="2">
    <name>pRS241c</name>
</geneLocation>
<gene>
    <name evidence="1" type="ORF">RSP_7663</name>
</gene>
<dbReference type="EnsemblBacteria" id="AGY32492">
    <property type="protein sequence ID" value="AGY32492"/>
    <property type="gene ID" value="RSP_7663"/>
</dbReference>
<name>U5NML2_CERS4</name>
<dbReference type="KEGG" id="rsp:RSP_7663"/>
<dbReference type="GeneID" id="44144775"/>
<reference evidence="2" key="1">
    <citation type="submission" date="2005-09" db="EMBL/GenBank/DDBJ databases">
        <title>Complete sequence of plasmid C of Rhodobacter sphaeroides 2.4.1.</title>
        <authorList>
            <person name="Copeland A."/>
            <person name="Lucas S."/>
            <person name="Lapidus A."/>
            <person name="Barry K."/>
            <person name="Detter J.C."/>
            <person name="Glavina T."/>
            <person name="Hammon N."/>
            <person name="Israni S."/>
            <person name="Pitluck S."/>
            <person name="Richardson P."/>
            <person name="Mackenzie C."/>
            <person name="Choudhary M."/>
            <person name="Larimer F."/>
            <person name="Hauser L.J."/>
            <person name="Land M."/>
            <person name="Donohue T.J."/>
            <person name="Kaplan S."/>
        </authorList>
    </citation>
    <scope>NUCLEOTIDE SEQUENCE [LARGE SCALE GENOMIC DNA]</scope>
    <source>
        <strain evidence="2">ATCC 17023 / DSM 158 / JCM 6121 / CCUG 31486 / LMG 2827 / NBRC 12203 / NCIMB 8253 / ATH 2.4.1.</strain>
        <plasmid evidence="2">pRS241c</plasmid>
    </source>
</reference>